<feature type="repeat" description="TPR" evidence="1">
    <location>
        <begin position="880"/>
        <end position="913"/>
    </location>
</feature>
<dbReference type="Gene3D" id="1.25.40.10">
    <property type="entry name" value="Tetratricopeptide repeat domain"/>
    <property type="match status" value="2"/>
</dbReference>
<dbReference type="InterPro" id="IPR011990">
    <property type="entry name" value="TPR-like_helical_dom_sf"/>
</dbReference>
<evidence type="ECO:0000313" key="5">
    <source>
        <dbReference type="EMBL" id="KAF8487301.1"/>
    </source>
</evidence>
<feature type="domain" description="Novel STAND NTPase 1" evidence="4">
    <location>
        <begin position="337"/>
        <end position="485"/>
    </location>
</feature>
<dbReference type="Pfam" id="PF20703">
    <property type="entry name" value="nSTAND1"/>
    <property type="match status" value="1"/>
</dbReference>
<dbReference type="Gene3D" id="3.40.50.300">
    <property type="entry name" value="P-loop containing nucleotide triphosphate hydrolases"/>
    <property type="match status" value="1"/>
</dbReference>
<dbReference type="EMBL" id="WHVB01000001">
    <property type="protein sequence ID" value="KAF8487301.1"/>
    <property type="molecule type" value="Genomic_DNA"/>
</dbReference>
<dbReference type="OrthoDB" id="431454at2759"/>
<organism evidence="5 6">
    <name type="scientific">Russula ochroleuca</name>
    <dbReference type="NCBI Taxonomy" id="152965"/>
    <lineage>
        <taxon>Eukaryota</taxon>
        <taxon>Fungi</taxon>
        <taxon>Dikarya</taxon>
        <taxon>Basidiomycota</taxon>
        <taxon>Agaricomycotina</taxon>
        <taxon>Agaricomycetes</taxon>
        <taxon>Russulales</taxon>
        <taxon>Russulaceae</taxon>
        <taxon>Russula</taxon>
    </lineage>
</organism>
<evidence type="ECO:0000313" key="6">
    <source>
        <dbReference type="Proteomes" id="UP000759537"/>
    </source>
</evidence>
<feature type="region of interest" description="Disordered" evidence="3">
    <location>
        <begin position="1147"/>
        <end position="1186"/>
    </location>
</feature>
<dbReference type="PROSITE" id="PS50005">
    <property type="entry name" value="TPR"/>
    <property type="match status" value="5"/>
</dbReference>
<feature type="compositionally biased region" description="Polar residues" evidence="3">
    <location>
        <begin position="1"/>
        <end position="10"/>
    </location>
</feature>
<dbReference type="InterPro" id="IPR049052">
    <property type="entry name" value="nSTAND1"/>
</dbReference>
<dbReference type="AlphaFoldDB" id="A0A9P5N6F8"/>
<dbReference type="InterPro" id="IPR019734">
    <property type="entry name" value="TPR_rpt"/>
</dbReference>
<proteinExistence type="predicted"/>
<feature type="repeat" description="TPR" evidence="1">
    <location>
        <begin position="960"/>
        <end position="993"/>
    </location>
</feature>
<dbReference type="Proteomes" id="UP000759537">
    <property type="component" value="Unassembled WGS sequence"/>
</dbReference>
<evidence type="ECO:0000259" key="4">
    <source>
        <dbReference type="Pfam" id="PF20703"/>
    </source>
</evidence>
<dbReference type="SUPFAM" id="SSF48452">
    <property type="entry name" value="TPR-like"/>
    <property type="match status" value="2"/>
</dbReference>
<keyword evidence="2" id="KW-0175">Coiled coil</keyword>
<accession>A0A9P5N6F8</accession>
<feature type="coiled-coil region" evidence="2">
    <location>
        <begin position="1056"/>
        <end position="1116"/>
    </location>
</feature>
<feature type="region of interest" description="Disordered" evidence="3">
    <location>
        <begin position="1"/>
        <end position="45"/>
    </location>
</feature>
<dbReference type="InterPro" id="IPR027417">
    <property type="entry name" value="P-loop_NTPase"/>
</dbReference>
<dbReference type="PRINTS" id="PR00364">
    <property type="entry name" value="DISEASERSIST"/>
</dbReference>
<reference evidence="5" key="2">
    <citation type="journal article" date="2020" name="Nat. Commun.">
        <title>Large-scale genome sequencing of mycorrhizal fungi provides insights into the early evolution of symbiotic traits.</title>
        <authorList>
            <person name="Miyauchi S."/>
            <person name="Kiss E."/>
            <person name="Kuo A."/>
            <person name="Drula E."/>
            <person name="Kohler A."/>
            <person name="Sanchez-Garcia M."/>
            <person name="Morin E."/>
            <person name="Andreopoulos B."/>
            <person name="Barry K.W."/>
            <person name="Bonito G."/>
            <person name="Buee M."/>
            <person name="Carver A."/>
            <person name="Chen C."/>
            <person name="Cichocki N."/>
            <person name="Clum A."/>
            <person name="Culley D."/>
            <person name="Crous P.W."/>
            <person name="Fauchery L."/>
            <person name="Girlanda M."/>
            <person name="Hayes R.D."/>
            <person name="Keri Z."/>
            <person name="LaButti K."/>
            <person name="Lipzen A."/>
            <person name="Lombard V."/>
            <person name="Magnuson J."/>
            <person name="Maillard F."/>
            <person name="Murat C."/>
            <person name="Nolan M."/>
            <person name="Ohm R.A."/>
            <person name="Pangilinan J."/>
            <person name="Pereira M.F."/>
            <person name="Perotto S."/>
            <person name="Peter M."/>
            <person name="Pfister S."/>
            <person name="Riley R."/>
            <person name="Sitrit Y."/>
            <person name="Stielow J.B."/>
            <person name="Szollosi G."/>
            <person name="Zifcakova L."/>
            <person name="Stursova M."/>
            <person name="Spatafora J.W."/>
            <person name="Tedersoo L."/>
            <person name="Vaario L.M."/>
            <person name="Yamada A."/>
            <person name="Yan M."/>
            <person name="Wang P."/>
            <person name="Xu J."/>
            <person name="Bruns T."/>
            <person name="Baldrian P."/>
            <person name="Vilgalys R."/>
            <person name="Dunand C."/>
            <person name="Henrissat B."/>
            <person name="Grigoriev I.V."/>
            <person name="Hibbett D."/>
            <person name="Nagy L.G."/>
            <person name="Martin F.M."/>
        </authorList>
    </citation>
    <scope>NUCLEOTIDE SEQUENCE</scope>
    <source>
        <strain evidence="5">Prilba</strain>
    </source>
</reference>
<evidence type="ECO:0000256" key="3">
    <source>
        <dbReference type="SAM" id="MobiDB-lite"/>
    </source>
</evidence>
<dbReference type="SUPFAM" id="SSF52540">
    <property type="entry name" value="P-loop containing nucleoside triphosphate hydrolases"/>
    <property type="match status" value="1"/>
</dbReference>
<gene>
    <name evidence="5" type="ORF">DFH94DRAFT_22262</name>
</gene>
<comment type="caution">
    <text evidence="5">The sequence shown here is derived from an EMBL/GenBank/DDBJ whole genome shotgun (WGS) entry which is preliminary data.</text>
</comment>
<feature type="repeat" description="TPR" evidence="1">
    <location>
        <begin position="1000"/>
        <end position="1033"/>
    </location>
</feature>
<feature type="repeat" description="TPR" evidence="1">
    <location>
        <begin position="1120"/>
        <end position="1153"/>
    </location>
</feature>
<dbReference type="Pfam" id="PF13424">
    <property type="entry name" value="TPR_12"/>
    <property type="match status" value="4"/>
</dbReference>
<feature type="repeat" description="TPR" evidence="1">
    <location>
        <begin position="840"/>
        <end position="873"/>
    </location>
</feature>
<dbReference type="PANTHER" id="PTHR10098:SF108">
    <property type="entry name" value="TETRATRICOPEPTIDE REPEAT PROTEIN 28"/>
    <property type="match status" value="1"/>
</dbReference>
<evidence type="ECO:0000256" key="2">
    <source>
        <dbReference type="SAM" id="Coils"/>
    </source>
</evidence>
<reference evidence="5" key="1">
    <citation type="submission" date="2019-10" db="EMBL/GenBank/DDBJ databases">
        <authorList>
            <consortium name="DOE Joint Genome Institute"/>
            <person name="Kuo A."/>
            <person name="Miyauchi S."/>
            <person name="Kiss E."/>
            <person name="Drula E."/>
            <person name="Kohler A."/>
            <person name="Sanchez-Garcia M."/>
            <person name="Andreopoulos B."/>
            <person name="Barry K.W."/>
            <person name="Bonito G."/>
            <person name="Buee M."/>
            <person name="Carver A."/>
            <person name="Chen C."/>
            <person name="Cichocki N."/>
            <person name="Clum A."/>
            <person name="Culley D."/>
            <person name="Crous P.W."/>
            <person name="Fauchery L."/>
            <person name="Girlanda M."/>
            <person name="Hayes R."/>
            <person name="Keri Z."/>
            <person name="LaButti K."/>
            <person name="Lipzen A."/>
            <person name="Lombard V."/>
            <person name="Magnuson J."/>
            <person name="Maillard F."/>
            <person name="Morin E."/>
            <person name="Murat C."/>
            <person name="Nolan M."/>
            <person name="Ohm R."/>
            <person name="Pangilinan J."/>
            <person name="Pereira M."/>
            <person name="Perotto S."/>
            <person name="Peter M."/>
            <person name="Riley R."/>
            <person name="Sitrit Y."/>
            <person name="Stielow B."/>
            <person name="Szollosi G."/>
            <person name="Zifcakova L."/>
            <person name="Stursova M."/>
            <person name="Spatafora J.W."/>
            <person name="Tedersoo L."/>
            <person name="Vaario L.-M."/>
            <person name="Yamada A."/>
            <person name="Yan M."/>
            <person name="Wang P."/>
            <person name="Xu J."/>
            <person name="Bruns T."/>
            <person name="Baldrian P."/>
            <person name="Vilgalys R."/>
            <person name="Henrissat B."/>
            <person name="Grigoriev I.V."/>
            <person name="Hibbett D."/>
            <person name="Nagy L.G."/>
            <person name="Martin F.M."/>
        </authorList>
    </citation>
    <scope>NUCLEOTIDE SEQUENCE</scope>
    <source>
        <strain evidence="5">Prilba</strain>
    </source>
</reference>
<name>A0A9P5N6F8_9AGAM</name>
<protein>
    <recommendedName>
        <fullName evidence="4">Novel STAND NTPase 1 domain-containing protein</fullName>
    </recommendedName>
</protein>
<sequence length="1186" mass="131694">MTVTPNSSSKILGLWRRSPRSSNSSPTLAKTSPGPAHGDPDIPAAGDVEFQSVNADAKLGAFEMSIAVFREAASLASSIPYMGAVAGIFLQIIRIKGEVDLYREMWEEVMYDVVKVVDLVRHFSASCQRHGLCDENTFPQNFIGIIKELEQCVRLLPFGSNRHLYLAFYFCSFGTSEFVRVAEVLSQCRGKTKFEQFKRGLARNDMVREIQRCDRHMNRIFERFMTAMVVDIRFQQLFAERAQSTSVSVPQNVPMPMPMPMPTPLPVPVPMSMPVPMPISMPMPPVYIEEPQTMLPYPLSFPQPQLAEPSMRPNSHVRHPSAGSSSVMSYPHPIRPQVFFGRDAELKKIVDLIFSPTSPARVAILGPGGVGKTSLAHAVLTHDQVVARFGDCRYLIPCESLNSRDALVVALADRLSLLQPGSTSDSYFVGLDSRVLSVLASEECILCLDDFESPWDQPGPGRRAVELLLADVTALSSVTVLITMRGGERPKETAWTLPMLPPLTNFGRDAAKRTWESLAGTCDEWAEKLIDAVDCLPLAVSLLGSLAEVSTAEMLWERWKKENIAVVEKEKGDKLSSLDFSIALSLESGRMATDSSSRRLLGILSLLPDGMSASPSPEFRRLFPDIPDISRSLDTLLGRSLAVRTTDKRVQVNSLVRLYCENHGLATPGDQLALRDYYVTLASHGYDNLGPDLFKRMMAEMNNMGFVLQKSLAWTHPSEITPVVEAMIAYTQFCSYIGNFSDAVIACAIQVPGLSVETLGDCFASLGLICLSDGNVNSAQEHFSRALILHEKAQDVVGQANDYCHLGDVLYRNDEVEEAKRHYQRAYDLYVQVNNACGQANVLTHLGDVYRKLGNLQESCAHYQRGLALHQEQRDQLGQANDLKGLGHVYLRTDDIQRAKECFEHALELHEAVNDRVGQANDTSSLAGIYQRLDNLAKAEEAYKEALYLHNQVNDDLGRGNALSHLGDLYRKQNKLSLAEDHYTQALQSHEKALDKLGQANDLKGLGGILYKQGDNNKAIDKYNAALKLYEATNHSLGKANCQRSIGHIHYSQNRLHDASRMFQDALENYKRANDNIGQGNALNGLGDVERRHGGLSRAEQLYKQALQAHKKADDKVGQGNDYKGLGIVYEKLYKLKDAKEMFEKAMEMHKQSGSSKSEKQDEVHLEKVDKKLARGPRIKTSGLST</sequence>
<dbReference type="SMART" id="SM00028">
    <property type="entry name" value="TPR"/>
    <property type="match status" value="10"/>
</dbReference>
<feature type="region of interest" description="Disordered" evidence="3">
    <location>
        <begin position="306"/>
        <end position="327"/>
    </location>
</feature>
<keyword evidence="6" id="KW-1185">Reference proteome</keyword>
<dbReference type="PANTHER" id="PTHR10098">
    <property type="entry name" value="RAPSYN-RELATED"/>
    <property type="match status" value="1"/>
</dbReference>
<feature type="compositionally biased region" description="Basic and acidic residues" evidence="3">
    <location>
        <begin position="1147"/>
        <end position="1173"/>
    </location>
</feature>
<keyword evidence="1" id="KW-0802">TPR repeat</keyword>
<evidence type="ECO:0000256" key="1">
    <source>
        <dbReference type="PROSITE-ProRule" id="PRU00339"/>
    </source>
</evidence>